<dbReference type="Proteomes" id="UP000009005">
    <property type="component" value="Chromosome"/>
</dbReference>
<sequence>MQQAMEDMATERGKGALGTAGLGCFLIPGFPVDLFFCFDKGNLGSAPFLYHYLWGRKKGEENRLQKVESITRGVTANLKRGSPRTLQGKTRTLLNWVSRWQEDSPFKPGEHCKIIQNQKQNYEVTCSLPSSSNSSRFEWKREISSENIVEPQNNSEIKEISE</sequence>
<dbReference type="EMBL" id="CP003703">
    <property type="protein sequence ID" value="AFN65367.1"/>
    <property type="molecule type" value="Genomic_DNA"/>
</dbReference>
<evidence type="ECO:0000313" key="2">
    <source>
        <dbReference type="Proteomes" id="UP000009005"/>
    </source>
</evidence>
<reference evidence="1 2" key="1">
    <citation type="journal article" date="2012" name="J. Bacteriol.">
        <title>Complete genome sequence of Mycoplasma wenyonii strain Massachusetts.</title>
        <authorList>
            <person name="Dos Santos A.P."/>
            <person name="Guimaraes A.M."/>
            <person name="do Nascimento N.C."/>
            <person name="Sanmiguel P.J."/>
            <person name="Messick J.B."/>
        </authorList>
    </citation>
    <scope>NUCLEOTIDE SEQUENCE [LARGE SCALE GENOMIC DNA]</scope>
    <source>
        <strain evidence="1 2">Massachusetts</strain>
    </source>
</reference>
<dbReference type="STRING" id="1197325.WEN_02920"/>
<organism evidence="1 2">
    <name type="scientific">Mycoplasma wenyonii (strain Massachusetts)</name>
    <name type="common">Eperythrozoon wenyonii</name>
    <dbReference type="NCBI Taxonomy" id="1197325"/>
    <lineage>
        <taxon>Bacteria</taxon>
        <taxon>Bacillati</taxon>
        <taxon>Mycoplasmatota</taxon>
        <taxon>Mollicutes</taxon>
        <taxon>Mycoplasmataceae</taxon>
        <taxon>Mycoplasma</taxon>
    </lineage>
</organism>
<dbReference type="KEGG" id="mwe:WEN_02920"/>
<dbReference type="AlphaFoldDB" id="I6ZFH7"/>
<name>I6ZFH7_MYCWM</name>
<dbReference type="PATRIC" id="fig|1197325.3.peg.629"/>
<dbReference type="HOGENOM" id="CLU_106274_0_0_14"/>
<proteinExistence type="predicted"/>
<evidence type="ECO:0000313" key="1">
    <source>
        <dbReference type="EMBL" id="AFN65367.1"/>
    </source>
</evidence>
<accession>I6ZFH7</accession>
<protein>
    <submittedName>
        <fullName evidence="1">Uncharacterized protein</fullName>
    </submittedName>
</protein>
<keyword evidence="2" id="KW-1185">Reference proteome</keyword>
<gene>
    <name evidence="1" type="ordered locus">WEN_02920</name>
</gene>